<dbReference type="AlphaFoldDB" id="A0A0F8VT16"/>
<proteinExistence type="predicted"/>
<sequence>MSNVKRDRFEMLRQRVYPSTGSNVIEVGDHLVRDSSGNAQPVSSLTDTTGSDAGARQANVRRAIAKDYIGMAMSAKLTGETPNIRVATDVVAEYSLPSALSGAKAQGIFVRPQVTDNGTTATGVDQQLEVSAGSSEAIGKLAKNAANAVLLVTVHLMGVTAQPILLEQKTIMSVTGNHLHLNTQDDNKNVRINSRNYIGTSGGVSGMQCKPNQIVTTTGDLTGGEFSPRFNDCDGGGLVAVKGDPVIKDASSARTVSSIVGFECNIDLPNAGSVVTITNDINAFSTFLDKGAGHTFSG</sequence>
<protein>
    <submittedName>
        <fullName evidence="2">Uncharacterized protein</fullName>
    </submittedName>
</protein>
<feature type="compositionally biased region" description="Polar residues" evidence="1">
    <location>
        <begin position="35"/>
        <end position="51"/>
    </location>
</feature>
<feature type="region of interest" description="Disordered" evidence="1">
    <location>
        <begin position="33"/>
        <end position="56"/>
    </location>
</feature>
<reference evidence="2" key="1">
    <citation type="journal article" date="2015" name="Nature">
        <title>Complex archaea that bridge the gap between prokaryotes and eukaryotes.</title>
        <authorList>
            <person name="Spang A."/>
            <person name="Saw J.H."/>
            <person name="Jorgensen S.L."/>
            <person name="Zaremba-Niedzwiedzka K."/>
            <person name="Martijn J."/>
            <person name="Lind A.E."/>
            <person name="van Eijk R."/>
            <person name="Schleper C."/>
            <person name="Guy L."/>
            <person name="Ettema T.J."/>
        </authorList>
    </citation>
    <scope>NUCLEOTIDE SEQUENCE</scope>
</reference>
<name>A0A0F8VT16_9ZZZZ</name>
<organism evidence="2">
    <name type="scientific">marine sediment metagenome</name>
    <dbReference type="NCBI Taxonomy" id="412755"/>
    <lineage>
        <taxon>unclassified sequences</taxon>
        <taxon>metagenomes</taxon>
        <taxon>ecological metagenomes</taxon>
    </lineage>
</organism>
<feature type="non-terminal residue" evidence="2">
    <location>
        <position position="298"/>
    </location>
</feature>
<gene>
    <name evidence="2" type="ORF">LCGC14_3155090</name>
</gene>
<evidence type="ECO:0000313" key="2">
    <source>
        <dbReference type="EMBL" id="KKK47447.1"/>
    </source>
</evidence>
<comment type="caution">
    <text evidence="2">The sequence shown here is derived from an EMBL/GenBank/DDBJ whole genome shotgun (WGS) entry which is preliminary data.</text>
</comment>
<dbReference type="EMBL" id="LAZR01069575">
    <property type="protein sequence ID" value="KKK47447.1"/>
    <property type="molecule type" value="Genomic_DNA"/>
</dbReference>
<evidence type="ECO:0000256" key="1">
    <source>
        <dbReference type="SAM" id="MobiDB-lite"/>
    </source>
</evidence>
<accession>A0A0F8VT16</accession>